<keyword evidence="2" id="KW-1185">Reference proteome</keyword>
<protein>
    <submittedName>
        <fullName evidence="1">Uncharacterized protein</fullName>
    </submittedName>
</protein>
<name>A0ACC0X0B5_9ROSI</name>
<dbReference type="Proteomes" id="UP001163603">
    <property type="component" value="Chromosome 15"/>
</dbReference>
<comment type="caution">
    <text evidence="1">The sequence shown here is derived from an EMBL/GenBank/DDBJ whole genome shotgun (WGS) entry which is preliminary data.</text>
</comment>
<proteinExistence type="predicted"/>
<accession>A0ACC0X0B5</accession>
<gene>
    <name evidence="1" type="ORF">Pint_29169</name>
</gene>
<evidence type="ECO:0000313" key="1">
    <source>
        <dbReference type="EMBL" id="KAJ0007951.1"/>
    </source>
</evidence>
<reference evidence="2" key="1">
    <citation type="journal article" date="2023" name="G3 (Bethesda)">
        <title>Genome assembly and association tests identify interacting loci associated with vigor, precocity, and sex in interspecific pistachio rootstocks.</title>
        <authorList>
            <person name="Palmer W."/>
            <person name="Jacygrad E."/>
            <person name="Sagayaradj S."/>
            <person name="Cavanaugh K."/>
            <person name="Han R."/>
            <person name="Bertier L."/>
            <person name="Beede B."/>
            <person name="Kafkas S."/>
            <person name="Golino D."/>
            <person name="Preece J."/>
            <person name="Michelmore R."/>
        </authorList>
    </citation>
    <scope>NUCLEOTIDE SEQUENCE [LARGE SCALE GENOMIC DNA]</scope>
</reference>
<evidence type="ECO:0000313" key="2">
    <source>
        <dbReference type="Proteomes" id="UP001163603"/>
    </source>
</evidence>
<dbReference type="EMBL" id="CM047750">
    <property type="protein sequence ID" value="KAJ0007951.1"/>
    <property type="molecule type" value="Genomic_DNA"/>
</dbReference>
<organism evidence="1 2">
    <name type="scientific">Pistacia integerrima</name>
    <dbReference type="NCBI Taxonomy" id="434235"/>
    <lineage>
        <taxon>Eukaryota</taxon>
        <taxon>Viridiplantae</taxon>
        <taxon>Streptophyta</taxon>
        <taxon>Embryophyta</taxon>
        <taxon>Tracheophyta</taxon>
        <taxon>Spermatophyta</taxon>
        <taxon>Magnoliopsida</taxon>
        <taxon>eudicotyledons</taxon>
        <taxon>Gunneridae</taxon>
        <taxon>Pentapetalae</taxon>
        <taxon>rosids</taxon>
        <taxon>malvids</taxon>
        <taxon>Sapindales</taxon>
        <taxon>Anacardiaceae</taxon>
        <taxon>Pistacia</taxon>
    </lineage>
</organism>
<sequence>MKTLLFCLSQTFFHEKEINGDYFKRSFRFFRFEGVT</sequence>